<sequence>MATFMSPDTGHDDFDNDTGIPKLDLASSNASTRSLATRRNLSVAPVAIPARLSPTAEDFTPGANNTTFTINAPNARVGAQDRQGNLAVRELLIDSDPESSTPSHSPVSTLGGVDLTSAAQPNPGVIGSGPAARPIASQRAPTHEFGHFTCDDDVTRAFLVANVRGPSVGSMFELVAVSYKNFSSIVNINAQELSKGLFSVEFTDHEEAKQALFLTVNFIFHNQPVQCYKLLPKDIARMHGMPLATVSDHVAEYIVSIVDVSNGASHVTIDDVLRACRACGTVKAFRAIRPLLGAAMSFRVEWSDSRTNVWQLSMALLSGYRITLLPYTPDVVRSSEPRGLAAPPSPATNNDDHVRSVMAFLHPGTPKGVNGNTNANAVDIMKIMLGQDVRTTIMLRNIPNRVDQAGLKKLLDETSFGLYDFMYLRIDFANNCNVGYAFINFVDPVSIVPFAKARAGQKWNLFQSDKVAEISYATIQGRDCLIQKFRNSSVMLERPAFRPKLYRTGNGPDAGTEEAFPKPDNHAKLKRSCDNAEHVGLYLPESPATSPGSFIPNHGPSMIPAPRNQRAGGFYTKPVHSRGAIAFNRALALIEHQVQHEDNPYLPPSPQSPSPTCLYAPREGQAYRERQRRQFSQFDRGTPGAESELASFPGQMAQDVTPTRNVSGSGYRGPLPASAFRAPDIAITPTDYIGPPQFGSRPVRPPVSTMGYDPSIYLSRSFQGLRA</sequence>
<evidence type="ECO:0000259" key="4">
    <source>
        <dbReference type="PROSITE" id="PS50102"/>
    </source>
</evidence>
<protein>
    <recommendedName>
        <fullName evidence="4">RRM domain-containing protein</fullName>
    </recommendedName>
</protein>
<feature type="region of interest" description="Disordered" evidence="3">
    <location>
        <begin position="95"/>
        <end position="138"/>
    </location>
</feature>
<evidence type="ECO:0000313" key="5">
    <source>
        <dbReference type="EMBL" id="KAK5081466.1"/>
    </source>
</evidence>
<evidence type="ECO:0000256" key="3">
    <source>
        <dbReference type="SAM" id="MobiDB-lite"/>
    </source>
</evidence>
<comment type="caution">
    <text evidence="5">The sequence shown here is derived from an EMBL/GenBank/DDBJ whole genome shotgun (WGS) entry which is preliminary data.</text>
</comment>
<dbReference type="EMBL" id="JAVRRG010000136">
    <property type="protein sequence ID" value="KAK5081466.1"/>
    <property type="molecule type" value="Genomic_DNA"/>
</dbReference>
<dbReference type="SUPFAM" id="SSF54928">
    <property type="entry name" value="RNA-binding domain, RBD"/>
    <property type="match status" value="2"/>
</dbReference>
<dbReference type="Proteomes" id="UP001345013">
    <property type="component" value="Unassembled WGS sequence"/>
</dbReference>
<organism evidence="5 6">
    <name type="scientific">Lithohypha guttulata</name>
    <dbReference type="NCBI Taxonomy" id="1690604"/>
    <lineage>
        <taxon>Eukaryota</taxon>
        <taxon>Fungi</taxon>
        <taxon>Dikarya</taxon>
        <taxon>Ascomycota</taxon>
        <taxon>Pezizomycotina</taxon>
        <taxon>Eurotiomycetes</taxon>
        <taxon>Chaetothyriomycetidae</taxon>
        <taxon>Chaetothyriales</taxon>
        <taxon>Trichomeriaceae</taxon>
        <taxon>Lithohypha</taxon>
    </lineage>
</organism>
<dbReference type="Pfam" id="PF04059">
    <property type="entry name" value="RRM_2"/>
    <property type="match status" value="1"/>
</dbReference>
<keyword evidence="1 2" id="KW-0694">RNA-binding</keyword>
<dbReference type="InterPro" id="IPR034862">
    <property type="entry name" value="Fungal_Mei2-like_RRM3"/>
</dbReference>
<dbReference type="InterPro" id="IPR035979">
    <property type="entry name" value="RBD_domain_sf"/>
</dbReference>
<dbReference type="InterPro" id="IPR000504">
    <property type="entry name" value="RRM_dom"/>
</dbReference>
<feature type="compositionally biased region" description="Polar residues" evidence="3">
    <location>
        <begin position="98"/>
        <end position="108"/>
    </location>
</feature>
<evidence type="ECO:0000313" key="6">
    <source>
        <dbReference type="Proteomes" id="UP001345013"/>
    </source>
</evidence>
<keyword evidence="6" id="KW-1185">Reference proteome</keyword>
<evidence type="ECO:0000256" key="2">
    <source>
        <dbReference type="PROSITE-ProRule" id="PRU00176"/>
    </source>
</evidence>
<gene>
    <name evidence="5" type="ORF">LTR24_008165</name>
</gene>
<reference evidence="5 6" key="1">
    <citation type="submission" date="2023-08" db="EMBL/GenBank/DDBJ databases">
        <title>Black Yeasts Isolated from many extreme environments.</title>
        <authorList>
            <person name="Coleine C."/>
            <person name="Stajich J.E."/>
            <person name="Selbmann L."/>
        </authorList>
    </citation>
    <scope>NUCLEOTIDE SEQUENCE [LARGE SCALE GENOMIC DNA]</scope>
    <source>
        <strain evidence="5 6">CCFEE 5885</strain>
    </source>
</reference>
<name>A0ABR0K2M4_9EURO</name>
<feature type="domain" description="RRM" evidence="4">
    <location>
        <begin position="391"/>
        <end position="475"/>
    </location>
</feature>
<feature type="region of interest" description="Disordered" evidence="3">
    <location>
        <begin position="1"/>
        <end position="20"/>
    </location>
</feature>
<accession>A0ABR0K2M4</accession>
<dbReference type="PANTHER" id="PTHR23189">
    <property type="entry name" value="RNA RECOGNITION MOTIF-CONTAINING"/>
    <property type="match status" value="1"/>
</dbReference>
<evidence type="ECO:0000256" key="1">
    <source>
        <dbReference type="ARBA" id="ARBA00022884"/>
    </source>
</evidence>
<dbReference type="InterPro" id="IPR007201">
    <property type="entry name" value="Mei2-like_Rrm_C"/>
</dbReference>
<dbReference type="CDD" id="cd12532">
    <property type="entry name" value="RRM3_MEI2_fungi"/>
    <property type="match status" value="1"/>
</dbReference>
<feature type="region of interest" description="Disordered" evidence="3">
    <location>
        <begin position="502"/>
        <end position="524"/>
    </location>
</feature>
<dbReference type="PROSITE" id="PS50102">
    <property type="entry name" value="RRM"/>
    <property type="match status" value="1"/>
</dbReference>
<proteinExistence type="predicted"/>
<feature type="region of interest" description="Disordered" evidence="3">
    <location>
        <begin position="687"/>
        <end position="706"/>
    </location>
</feature>
<feature type="compositionally biased region" description="Basic and acidic residues" evidence="3">
    <location>
        <begin position="515"/>
        <end position="524"/>
    </location>
</feature>